<sequence length="531" mass="57854">MKAQPAKSFSSAVMGAPVHALLSLPRPPVKDPKVWEASFMPPSQGPLSAAGPITNEELKKEICKYGDLCQITYDNFINNETTLKTLWKNDRQRCEKRAESVLGPYKVGNFIYEPNEVMQLPPGMQPSQLDVAEGAPARRYAIGVPDEAGNVECDPTFYLIATSGLYRGELPVVLVDDVSTNWIGYIAIGPKDGTDKRDIAVAFRGTQVGTEWASDATFSMTRWEGAKTTALRDKTRTLRARLARILFGSRANRNAAPAVKGTKTTPASVSEVVSRVRVAEGFQLMYRSFSQTPGNTLSLQGQVHVAVRKLLARFGKEVGSITVTGHSLGGALAQLCAFDIAASGINHLCDNHQGPLVPVTAVTFESPRVGNTAFRDFFDPVVTPDGPRHLRINNVPDVVPKVPYIAWSEDGFFGLPLALVLLFGTYVSELFGKRAGEEHDFSRLGFHHAGTEYRLNDSQTLGIQGPGNAPPTVASTKPNFLVRFARATLLPLFPASIADLNLWHNHQHILAQLDPVTRGFWGPLGVPNNKC</sequence>
<name>A0AAW1S832_9CHLO</name>
<dbReference type="AlphaFoldDB" id="A0AAW1S832"/>
<dbReference type="InterPro" id="IPR002921">
    <property type="entry name" value="Fungal_lipase-type"/>
</dbReference>
<evidence type="ECO:0000256" key="7">
    <source>
        <dbReference type="ARBA" id="ARBA00023098"/>
    </source>
</evidence>
<keyword evidence="6" id="KW-0442">Lipid degradation</keyword>
<dbReference type="SUPFAM" id="SSF53474">
    <property type="entry name" value="alpha/beta-Hydrolases"/>
    <property type="match status" value="1"/>
</dbReference>
<evidence type="ECO:0000256" key="3">
    <source>
        <dbReference type="ARBA" id="ARBA00022640"/>
    </source>
</evidence>
<evidence type="ECO:0000256" key="6">
    <source>
        <dbReference type="ARBA" id="ARBA00022963"/>
    </source>
</evidence>
<comment type="caution">
    <text evidence="9">The sequence shown here is derived from an EMBL/GenBank/DDBJ whole genome shotgun (WGS) entry which is preliminary data.</text>
</comment>
<evidence type="ECO:0000256" key="1">
    <source>
        <dbReference type="ARBA" id="ARBA00004229"/>
    </source>
</evidence>
<dbReference type="GO" id="GO:0016042">
    <property type="term" value="P:lipid catabolic process"/>
    <property type="evidence" value="ECO:0007669"/>
    <property type="project" value="UniProtKB-KW"/>
</dbReference>
<dbReference type="Proteomes" id="UP001445335">
    <property type="component" value="Unassembled WGS sequence"/>
</dbReference>
<dbReference type="PANTHER" id="PTHR31403">
    <property type="entry name" value="PHOSPHOLIPASE A1-IBETA2, CHLOROPLASTIC"/>
    <property type="match status" value="1"/>
</dbReference>
<evidence type="ECO:0000256" key="5">
    <source>
        <dbReference type="ARBA" id="ARBA00022946"/>
    </source>
</evidence>
<keyword evidence="10" id="KW-1185">Reference proteome</keyword>
<gene>
    <name evidence="9" type="ORF">WJX81_003660</name>
</gene>
<keyword evidence="5" id="KW-0809">Transit peptide</keyword>
<protein>
    <recommendedName>
        <fullName evidence="8">Fungal lipase-type domain-containing protein</fullName>
    </recommendedName>
</protein>
<dbReference type="GO" id="GO:0004620">
    <property type="term" value="F:phospholipase activity"/>
    <property type="evidence" value="ECO:0007669"/>
    <property type="project" value="UniProtKB-ARBA"/>
</dbReference>
<dbReference type="PANTHER" id="PTHR31403:SF7">
    <property type="entry name" value="PHOSPHOLIPASE A1-IGAMMA3, CHLOROPLASTIC"/>
    <property type="match status" value="1"/>
</dbReference>
<dbReference type="InterPro" id="IPR029058">
    <property type="entry name" value="AB_hydrolase_fold"/>
</dbReference>
<comment type="subcellular location">
    <subcellularLocation>
        <location evidence="1">Plastid</location>
        <location evidence="1">Chloroplast</location>
    </subcellularLocation>
</comment>
<evidence type="ECO:0000256" key="4">
    <source>
        <dbReference type="ARBA" id="ARBA00022801"/>
    </source>
</evidence>
<dbReference type="GO" id="GO:0009507">
    <property type="term" value="C:chloroplast"/>
    <property type="evidence" value="ECO:0007669"/>
    <property type="project" value="UniProtKB-SubCell"/>
</dbReference>
<reference evidence="9 10" key="1">
    <citation type="journal article" date="2024" name="Nat. Commun.">
        <title>Phylogenomics reveals the evolutionary origins of lichenization in chlorophyte algae.</title>
        <authorList>
            <person name="Puginier C."/>
            <person name="Libourel C."/>
            <person name="Otte J."/>
            <person name="Skaloud P."/>
            <person name="Haon M."/>
            <person name="Grisel S."/>
            <person name="Petersen M."/>
            <person name="Berrin J.G."/>
            <person name="Delaux P.M."/>
            <person name="Dal Grande F."/>
            <person name="Keller J."/>
        </authorList>
    </citation>
    <scope>NUCLEOTIDE SEQUENCE [LARGE SCALE GENOMIC DNA]</scope>
    <source>
        <strain evidence="9 10">SAG 245.80</strain>
    </source>
</reference>
<keyword evidence="2" id="KW-0150">Chloroplast</keyword>
<dbReference type="CDD" id="cd00519">
    <property type="entry name" value="Lipase_3"/>
    <property type="match status" value="1"/>
</dbReference>
<evidence type="ECO:0000256" key="2">
    <source>
        <dbReference type="ARBA" id="ARBA00022528"/>
    </source>
</evidence>
<evidence type="ECO:0000313" key="9">
    <source>
        <dbReference type="EMBL" id="KAK9842002.1"/>
    </source>
</evidence>
<evidence type="ECO:0000259" key="8">
    <source>
        <dbReference type="Pfam" id="PF01764"/>
    </source>
</evidence>
<proteinExistence type="predicted"/>
<dbReference type="Pfam" id="PF01764">
    <property type="entry name" value="Lipase_3"/>
    <property type="match status" value="1"/>
</dbReference>
<dbReference type="Gene3D" id="3.40.50.1820">
    <property type="entry name" value="alpha/beta hydrolase"/>
    <property type="match status" value="1"/>
</dbReference>
<keyword evidence="3" id="KW-0934">Plastid</keyword>
<organism evidence="9 10">
    <name type="scientific">Elliptochloris bilobata</name>
    <dbReference type="NCBI Taxonomy" id="381761"/>
    <lineage>
        <taxon>Eukaryota</taxon>
        <taxon>Viridiplantae</taxon>
        <taxon>Chlorophyta</taxon>
        <taxon>core chlorophytes</taxon>
        <taxon>Trebouxiophyceae</taxon>
        <taxon>Trebouxiophyceae incertae sedis</taxon>
        <taxon>Elliptochloris clade</taxon>
        <taxon>Elliptochloris</taxon>
    </lineage>
</organism>
<feature type="domain" description="Fungal lipase-type" evidence="8">
    <location>
        <begin position="201"/>
        <end position="405"/>
    </location>
</feature>
<keyword evidence="4" id="KW-0378">Hydrolase</keyword>
<keyword evidence="7" id="KW-0443">Lipid metabolism</keyword>
<evidence type="ECO:0000313" key="10">
    <source>
        <dbReference type="Proteomes" id="UP001445335"/>
    </source>
</evidence>
<dbReference type="EMBL" id="JALJOU010000009">
    <property type="protein sequence ID" value="KAK9842002.1"/>
    <property type="molecule type" value="Genomic_DNA"/>
</dbReference>
<accession>A0AAW1S832</accession>